<dbReference type="Proteomes" id="UP000321816">
    <property type="component" value="Chromosome"/>
</dbReference>
<keyword evidence="1" id="KW-0472">Membrane</keyword>
<accession>A0A5C7F7K7</accession>
<feature type="transmembrane region" description="Helical" evidence="1">
    <location>
        <begin position="105"/>
        <end position="128"/>
    </location>
</feature>
<organism evidence="2 3">
    <name type="scientific">Alkalicoccus halolimnae</name>
    <dbReference type="NCBI Taxonomy" id="1667239"/>
    <lineage>
        <taxon>Bacteria</taxon>
        <taxon>Bacillati</taxon>
        <taxon>Bacillota</taxon>
        <taxon>Bacilli</taxon>
        <taxon>Bacillales</taxon>
        <taxon>Bacillaceae</taxon>
        <taxon>Alkalicoccus</taxon>
    </lineage>
</organism>
<keyword evidence="1" id="KW-0812">Transmembrane</keyword>
<gene>
    <name evidence="2" type="ORF">FTX54_014595</name>
</gene>
<evidence type="ECO:0000313" key="3">
    <source>
        <dbReference type="Proteomes" id="UP000321816"/>
    </source>
</evidence>
<dbReference type="EMBL" id="CP144914">
    <property type="protein sequence ID" value="WWD79609.1"/>
    <property type="molecule type" value="Genomic_DNA"/>
</dbReference>
<dbReference type="KEGG" id="ahal:FTX54_014595"/>
<reference evidence="2 3" key="1">
    <citation type="submission" date="2024-01" db="EMBL/GenBank/DDBJ databases">
        <title>Complete Genome Sequence of Alkalicoccus halolimnae BZ-SZ-XJ29T, a Moderately Halophilic Bacterium Isolated from a Salt Lake.</title>
        <authorList>
            <person name="Zhao B."/>
        </authorList>
    </citation>
    <scope>NUCLEOTIDE SEQUENCE [LARGE SCALE GENOMIC DNA]</scope>
    <source>
        <strain evidence="2 3">BZ-SZ-XJ29</strain>
    </source>
</reference>
<feature type="transmembrane region" description="Helical" evidence="1">
    <location>
        <begin position="156"/>
        <end position="189"/>
    </location>
</feature>
<protein>
    <submittedName>
        <fullName evidence="2">DUF624 domain-containing protein</fullName>
    </submittedName>
</protein>
<dbReference type="RefSeq" id="WP_147803726.1">
    <property type="nucleotide sequence ID" value="NZ_CP144914.1"/>
</dbReference>
<evidence type="ECO:0000313" key="2">
    <source>
        <dbReference type="EMBL" id="WWD79609.1"/>
    </source>
</evidence>
<dbReference type="AlphaFoldDB" id="A0A5C7F7K7"/>
<keyword evidence="1" id="KW-1133">Transmembrane helix</keyword>
<dbReference type="Pfam" id="PF04854">
    <property type="entry name" value="DUF624"/>
    <property type="match status" value="1"/>
</dbReference>
<sequence length="212" mass="24294">MAFLGLTDLVYRITLQCARFFYANMLWIFFTIAGLGIFGLFPATRALVSLVHIWDEDRSAPIFKTFYKEFRESFLQANATGWMLTPLAALPAYGIYLAQNWANPASVYVMFMLVGLFLFVLSYAWFVFPVQFLTGEKRLAASWKNTLFISITSPHIFLGMVFAFLAVLAVLVFTGFFIFFFASVSVWIMMKGTKFAMRHIQKRQDHSMPALT</sequence>
<evidence type="ECO:0000256" key="1">
    <source>
        <dbReference type="SAM" id="Phobius"/>
    </source>
</evidence>
<name>A0A5C7F7K7_9BACI</name>
<feature type="transmembrane region" description="Helical" evidence="1">
    <location>
        <begin position="21"/>
        <end position="41"/>
    </location>
</feature>
<keyword evidence="3" id="KW-1185">Reference proteome</keyword>
<proteinExistence type="predicted"/>
<feature type="transmembrane region" description="Helical" evidence="1">
    <location>
        <begin position="79"/>
        <end position="98"/>
    </location>
</feature>
<dbReference type="OrthoDB" id="2182676at2"/>
<dbReference type="InterPro" id="IPR006938">
    <property type="entry name" value="DUF624"/>
</dbReference>